<gene>
    <name evidence="2" type="ORF">AQJ91_07430</name>
</gene>
<comment type="caution">
    <text evidence="2">The sequence shown here is derived from an EMBL/GenBank/DDBJ whole genome shotgun (WGS) entry which is preliminary data.</text>
</comment>
<name>A0A117S2A0_9ACTN</name>
<dbReference type="EMBL" id="LMXB01000022">
    <property type="protein sequence ID" value="KUO21606.1"/>
    <property type="molecule type" value="Genomic_DNA"/>
</dbReference>
<dbReference type="OrthoDB" id="4155588at2"/>
<evidence type="ECO:0000313" key="3">
    <source>
        <dbReference type="Proteomes" id="UP000053260"/>
    </source>
</evidence>
<evidence type="ECO:0000313" key="2">
    <source>
        <dbReference type="EMBL" id="KUO21606.1"/>
    </source>
</evidence>
<proteinExistence type="predicted"/>
<keyword evidence="3" id="KW-1185">Reference proteome</keyword>
<dbReference type="AlphaFoldDB" id="A0A117S2A0"/>
<reference evidence="2 3" key="1">
    <citation type="submission" date="2015-10" db="EMBL/GenBank/DDBJ databases">
        <title>Draft genome sequence of Streptomyces sp. RV15, isolated from a marine sponge.</title>
        <authorList>
            <person name="Ruckert C."/>
            <person name="Abdelmohsen U.R."/>
            <person name="Winkler A."/>
            <person name="Hentschel U."/>
            <person name="Kalinowski J."/>
            <person name="Kampfer P."/>
            <person name="Glaeser S."/>
        </authorList>
    </citation>
    <scope>NUCLEOTIDE SEQUENCE [LARGE SCALE GENOMIC DNA]</scope>
    <source>
        <strain evidence="2 3">RV15</strain>
    </source>
</reference>
<protein>
    <recommendedName>
        <fullName evidence="4">Lipoprotein</fullName>
    </recommendedName>
</protein>
<feature type="region of interest" description="Disordered" evidence="1">
    <location>
        <begin position="101"/>
        <end position="121"/>
    </location>
</feature>
<organism evidence="2 3">
    <name type="scientific">Streptomyces dysideae</name>
    <dbReference type="NCBI Taxonomy" id="909626"/>
    <lineage>
        <taxon>Bacteria</taxon>
        <taxon>Bacillati</taxon>
        <taxon>Actinomycetota</taxon>
        <taxon>Actinomycetes</taxon>
        <taxon>Kitasatosporales</taxon>
        <taxon>Streptomycetaceae</taxon>
        <taxon>Streptomyces</taxon>
    </lineage>
</organism>
<sequence length="257" mass="26155">MRVAATVAVSALSLALVTGCGGGSVDSKESKESDGQATTAAKALSAAELEKLVLAKGDVDGYTVGSTLDNERFAASKDKLTVTDTACEPVAHVVTGFVPGDSATDTSRRVTEEKKPTDTASKALEDLSEEEFEEAFGDALSVDLTLVSLSSYEGDGATATMKSLSEAVDGCAGGFTVKSGKEEAEYSKVASEDASGAGDESVAFAVTGEENSVVHGAVVRHGNTIATYYTVNMGKATTGGKYTVPAAVIDAQAAKLK</sequence>
<feature type="compositionally biased region" description="Basic and acidic residues" evidence="1">
    <location>
        <begin position="106"/>
        <end position="117"/>
    </location>
</feature>
<evidence type="ECO:0008006" key="4">
    <source>
        <dbReference type="Google" id="ProtNLM"/>
    </source>
</evidence>
<dbReference type="Proteomes" id="UP000053260">
    <property type="component" value="Unassembled WGS sequence"/>
</dbReference>
<accession>A0A117S2A0</accession>
<dbReference type="STRING" id="909626.AQJ91_07430"/>
<evidence type="ECO:0000256" key="1">
    <source>
        <dbReference type="SAM" id="MobiDB-lite"/>
    </source>
</evidence>
<dbReference type="PROSITE" id="PS51257">
    <property type="entry name" value="PROKAR_LIPOPROTEIN"/>
    <property type="match status" value="1"/>
</dbReference>